<keyword evidence="2" id="KW-0677">Repeat</keyword>
<evidence type="ECO:0000313" key="3">
    <source>
        <dbReference type="EMBL" id="MBM7642438.1"/>
    </source>
</evidence>
<dbReference type="Proteomes" id="UP000697472">
    <property type="component" value="Unassembled WGS sequence"/>
</dbReference>
<dbReference type="Gene3D" id="2.160.10.10">
    <property type="entry name" value="Hexapeptide repeat proteins"/>
    <property type="match status" value="1"/>
</dbReference>
<reference evidence="3 4" key="1">
    <citation type="submission" date="2021-01" db="EMBL/GenBank/DDBJ databases">
        <title>Genomic Encyclopedia of Type Strains, Phase IV (KMG-IV): sequencing the most valuable type-strain genomes for metagenomic binning, comparative biology and taxonomic classification.</title>
        <authorList>
            <person name="Goeker M."/>
        </authorList>
    </citation>
    <scope>NUCLEOTIDE SEQUENCE [LARGE SCALE GENOMIC DNA]</scope>
    <source>
        <strain evidence="3 4">DSM 27382</strain>
    </source>
</reference>
<accession>A0ABS2PQW4</accession>
<dbReference type="SUPFAM" id="SSF51161">
    <property type="entry name" value="Trimeric LpxA-like enzymes"/>
    <property type="match status" value="1"/>
</dbReference>
<gene>
    <name evidence="3" type="ORF">JOC28_000735</name>
</gene>
<evidence type="ECO:0000256" key="2">
    <source>
        <dbReference type="ARBA" id="ARBA00022737"/>
    </source>
</evidence>
<evidence type="ECO:0000313" key="4">
    <source>
        <dbReference type="Proteomes" id="UP000697472"/>
    </source>
</evidence>
<evidence type="ECO:0000256" key="1">
    <source>
        <dbReference type="ARBA" id="ARBA00022679"/>
    </source>
</evidence>
<dbReference type="InterPro" id="IPR011004">
    <property type="entry name" value="Trimer_LpxA-like_sf"/>
</dbReference>
<dbReference type="PANTHER" id="PTHR23416">
    <property type="entry name" value="SIALIC ACID SYNTHASE-RELATED"/>
    <property type="match status" value="1"/>
</dbReference>
<dbReference type="InterPro" id="IPR001451">
    <property type="entry name" value="Hexapep"/>
</dbReference>
<dbReference type="EMBL" id="JAFBEH010000011">
    <property type="protein sequence ID" value="MBM7642438.1"/>
    <property type="molecule type" value="Genomic_DNA"/>
</dbReference>
<keyword evidence="4" id="KW-1185">Reference proteome</keyword>
<comment type="caution">
    <text evidence="3">The sequence shown here is derived from an EMBL/GenBank/DDBJ whole genome shotgun (WGS) entry which is preliminary data.</text>
</comment>
<dbReference type="InterPro" id="IPR051159">
    <property type="entry name" value="Hexapeptide_acetyltransf"/>
</dbReference>
<name>A0ABS2PQW4_9STRE</name>
<protein>
    <submittedName>
        <fullName evidence="3">Serine acetyltransferase</fullName>
    </submittedName>
</protein>
<dbReference type="CDD" id="cd04647">
    <property type="entry name" value="LbH_MAT_like"/>
    <property type="match status" value="1"/>
</dbReference>
<sequence length="260" mass="29493">MRNFSSIEVFPNASLNLADGVFINEHCTLRCAKEISIGPYTMLGDGVRIYDQDHFFNNYTFSRRITQSEKVSIGARCWIGANSIITKGVKIGDNVIIGAGSVITKDIPSNTIVYGKKNLIIKNRPQAKYHALILTASEHLEHIAELLKTLPKMDFHIAAYTDMGAGLMELHSYQNCQLYPKVHLDYSLKSLIEKADIYLDINHGIELDNIVEQILSLEKPVLSFETTNHRPEDERIRSFEQVDQMVIAIKEIIERKSKNK</sequence>
<dbReference type="Pfam" id="PF14602">
    <property type="entry name" value="Hexapep_2"/>
    <property type="match status" value="1"/>
</dbReference>
<dbReference type="PROSITE" id="PS00101">
    <property type="entry name" value="HEXAPEP_TRANSFERASES"/>
    <property type="match status" value="1"/>
</dbReference>
<organism evidence="3 4">
    <name type="scientific">Streptococcus loxodontisalivarius</name>
    <dbReference type="NCBI Taxonomy" id="1349415"/>
    <lineage>
        <taxon>Bacteria</taxon>
        <taxon>Bacillati</taxon>
        <taxon>Bacillota</taxon>
        <taxon>Bacilli</taxon>
        <taxon>Lactobacillales</taxon>
        <taxon>Streptococcaceae</taxon>
        <taxon>Streptococcus</taxon>
    </lineage>
</organism>
<dbReference type="InterPro" id="IPR018357">
    <property type="entry name" value="Hexapep_transf_CS"/>
</dbReference>
<keyword evidence="1" id="KW-0808">Transferase</keyword>
<proteinExistence type="predicted"/>
<dbReference type="RefSeq" id="WP_205009284.1">
    <property type="nucleotide sequence ID" value="NZ_JAFBEH010000011.1"/>
</dbReference>